<name>A0A8E2BF60_9HYPH</name>
<protein>
    <submittedName>
        <fullName evidence="2">Uncharacterized protein</fullName>
    </submittedName>
</protein>
<dbReference type="Proteomes" id="UP000532373">
    <property type="component" value="Unassembled WGS sequence"/>
</dbReference>
<sequence length="195" mass="20876">MLRHLTKTVGSGLVCLLFGSLTVAIAQDAPAKDQIALFSEVKGAGKIGIARKTKPVDARKAVVGEVVVTIIKGEGVETKSKPAEEGDWVVRNRCPETGNEEILVKAAKFPTRYGEPQSEPDKQGYQTFLPKGAEMGYFVVSNEIGEFSFTAPWGEKMSAKPGDAIVQVPADPSDTYRIAAASFACTYEIVTPAQP</sequence>
<dbReference type="AlphaFoldDB" id="A0A8E2BF60"/>
<accession>A0A8E2BF60</accession>
<dbReference type="EMBL" id="JACHGI010000014">
    <property type="protein sequence ID" value="MBB6469059.1"/>
    <property type="molecule type" value="Genomic_DNA"/>
</dbReference>
<feature type="signal peptide" evidence="1">
    <location>
        <begin position="1"/>
        <end position="26"/>
    </location>
</feature>
<keyword evidence="1" id="KW-0732">Signal</keyword>
<evidence type="ECO:0000313" key="3">
    <source>
        <dbReference type="Proteomes" id="UP000532373"/>
    </source>
</evidence>
<comment type="caution">
    <text evidence="2">The sequence shown here is derived from an EMBL/GenBank/DDBJ whole genome shotgun (WGS) entry which is preliminary data.</text>
</comment>
<dbReference type="RefSeq" id="WP_184772117.1">
    <property type="nucleotide sequence ID" value="NZ_JACHGI010000014.1"/>
</dbReference>
<gene>
    <name evidence="2" type="ORF">HNQ96_004948</name>
</gene>
<evidence type="ECO:0000256" key="1">
    <source>
        <dbReference type="SAM" id="SignalP"/>
    </source>
</evidence>
<reference evidence="2 3" key="1">
    <citation type="submission" date="2020-08" db="EMBL/GenBank/DDBJ databases">
        <title>Genomic Encyclopedia of Type Strains, Phase IV (KMG-IV): sequencing the most valuable type-strain genomes for metagenomic binning, comparative biology and taxonomic classification.</title>
        <authorList>
            <person name="Goeker M."/>
        </authorList>
    </citation>
    <scope>NUCLEOTIDE SEQUENCE [LARGE SCALE GENOMIC DNA]</scope>
    <source>
        <strain evidence="2 3">DSM 17454</strain>
    </source>
</reference>
<feature type="chain" id="PRO_5034514027" evidence="1">
    <location>
        <begin position="27"/>
        <end position="195"/>
    </location>
</feature>
<evidence type="ECO:0000313" key="2">
    <source>
        <dbReference type="EMBL" id="MBB6469059.1"/>
    </source>
</evidence>
<organism evidence="2 3">
    <name type="scientific">Aminobacter carboxidus</name>
    <dbReference type="NCBI Taxonomy" id="376165"/>
    <lineage>
        <taxon>Bacteria</taxon>
        <taxon>Pseudomonadati</taxon>
        <taxon>Pseudomonadota</taxon>
        <taxon>Alphaproteobacteria</taxon>
        <taxon>Hyphomicrobiales</taxon>
        <taxon>Phyllobacteriaceae</taxon>
        <taxon>Aminobacter</taxon>
    </lineage>
</organism>
<proteinExistence type="predicted"/>